<dbReference type="PANTHER" id="PTHR11038">
    <property type="entry name" value="MITOCHONDRIAL IMPORT INNER MEMBRANE TRANSLOCASE SUBUNIT TIM10"/>
    <property type="match status" value="1"/>
</dbReference>
<keyword evidence="8 13" id="KW-0811">Translocation</keyword>
<evidence type="ECO:0000256" key="3">
    <source>
        <dbReference type="ARBA" id="ARBA00022448"/>
    </source>
</evidence>
<organism evidence="15 16">
    <name type="scientific">Kazachstania africana (strain ATCC 22294 / BCRC 22015 / CBS 2517 / CECT 1963 / NBRC 1671 / NRRL Y-8276)</name>
    <name type="common">Yeast</name>
    <name type="synonym">Kluyveromyces africanus</name>
    <dbReference type="NCBI Taxonomy" id="1071382"/>
    <lineage>
        <taxon>Eukaryota</taxon>
        <taxon>Fungi</taxon>
        <taxon>Dikarya</taxon>
        <taxon>Ascomycota</taxon>
        <taxon>Saccharomycotina</taxon>
        <taxon>Saccharomycetes</taxon>
        <taxon>Saccharomycetales</taxon>
        <taxon>Saccharomycetaceae</taxon>
        <taxon>Kazachstania</taxon>
    </lineage>
</organism>
<dbReference type="FunFam" id="1.10.287.810:FF:000002">
    <property type="entry name" value="Mitochondrial import inner membrane translocase subunit tim10"/>
    <property type="match status" value="1"/>
</dbReference>
<accession>H2AM64</accession>
<dbReference type="OrthoDB" id="274922at2759"/>
<evidence type="ECO:0000256" key="5">
    <source>
        <dbReference type="ARBA" id="ARBA00022792"/>
    </source>
</evidence>
<dbReference type="SUPFAM" id="SSF144122">
    <property type="entry name" value="Tim10-like"/>
    <property type="match status" value="1"/>
</dbReference>
<comment type="subunit">
    <text evidence="13">Heterohexamer.</text>
</comment>
<evidence type="ECO:0000256" key="1">
    <source>
        <dbReference type="ARBA" id="ARBA00004137"/>
    </source>
</evidence>
<keyword evidence="7 13" id="KW-0653">Protein transport</keyword>
<keyword evidence="9 13" id="KW-0496">Mitochondrion</keyword>
<keyword evidence="10" id="KW-0472">Membrane</keyword>
<dbReference type="PANTHER" id="PTHR11038:SF16">
    <property type="entry name" value="MITOCHONDRIAL IMPORT INNER MEMBRANE TRANSLOCASE SUBUNIT TIM10"/>
    <property type="match status" value="1"/>
</dbReference>
<protein>
    <recommendedName>
        <fullName evidence="13">Mitochondrial import inner membrane translocase subunit</fullName>
    </recommendedName>
</protein>
<comment type="domain">
    <text evidence="13">The twin CX3C motif contains 4 conserved Cys residues that form 2 disulfide bonds in the mitochondrial intermembrane space.</text>
</comment>
<dbReference type="GO" id="GO:0046872">
    <property type="term" value="F:metal ion binding"/>
    <property type="evidence" value="ECO:0007669"/>
    <property type="project" value="UniProtKB-KW"/>
</dbReference>
<dbReference type="GO" id="GO:0045039">
    <property type="term" value="P:protein insertion into mitochondrial inner membrane"/>
    <property type="evidence" value="ECO:0007669"/>
    <property type="project" value="EnsemblFungi"/>
</dbReference>
<feature type="domain" description="Tim10-like" evidence="14">
    <location>
        <begin position="21"/>
        <end position="83"/>
    </location>
</feature>
<evidence type="ECO:0000256" key="13">
    <source>
        <dbReference type="RuleBase" id="RU367043"/>
    </source>
</evidence>
<evidence type="ECO:0000313" key="16">
    <source>
        <dbReference type="Proteomes" id="UP000005220"/>
    </source>
</evidence>
<dbReference type="STRING" id="1071382.H2AM64"/>
<evidence type="ECO:0000256" key="10">
    <source>
        <dbReference type="ARBA" id="ARBA00023136"/>
    </source>
</evidence>
<keyword evidence="4" id="KW-0479">Metal-binding</keyword>
<evidence type="ECO:0000259" key="14">
    <source>
        <dbReference type="Pfam" id="PF02953"/>
    </source>
</evidence>
<evidence type="ECO:0000313" key="15">
    <source>
        <dbReference type="EMBL" id="CCF55464.1"/>
    </source>
</evidence>
<evidence type="ECO:0000256" key="9">
    <source>
        <dbReference type="ARBA" id="ARBA00023128"/>
    </source>
</evidence>
<dbReference type="GO" id="GO:0140318">
    <property type="term" value="F:protein transporter activity"/>
    <property type="evidence" value="ECO:0007669"/>
    <property type="project" value="EnsemblFungi"/>
</dbReference>
<dbReference type="InterPro" id="IPR004217">
    <property type="entry name" value="Tim10-like"/>
</dbReference>
<keyword evidence="12 13" id="KW-0143">Chaperone</keyword>
<comment type="subcellular location">
    <subcellularLocation>
        <location evidence="1 13">Mitochondrion inner membrane</location>
        <topology evidence="1 13">Peripheral membrane protein</topology>
        <orientation evidence="1 13">Intermembrane side</orientation>
    </subcellularLocation>
</comment>
<dbReference type="GO" id="GO:0051082">
    <property type="term" value="F:unfolded protein binding"/>
    <property type="evidence" value="ECO:0007669"/>
    <property type="project" value="EnsemblFungi"/>
</dbReference>
<keyword evidence="3 13" id="KW-0813">Transport</keyword>
<dbReference type="InterPro" id="IPR035427">
    <property type="entry name" value="Tim10-like_dom_sf"/>
</dbReference>
<keyword evidence="16" id="KW-1185">Reference proteome</keyword>
<comment type="similarity">
    <text evidence="2 13">Belongs to the small Tim family.</text>
</comment>
<evidence type="ECO:0000256" key="11">
    <source>
        <dbReference type="ARBA" id="ARBA00023157"/>
    </source>
</evidence>
<gene>
    <name evidence="15" type="primary">KAFR0A00260</name>
    <name evidence="15" type="ORF">KAFR_0A00260</name>
</gene>
<dbReference type="AlphaFoldDB" id="H2AM64"/>
<dbReference type="HOGENOM" id="CLU_162151_1_0_1"/>
<dbReference type="KEGG" id="kaf:KAFR_0A00260"/>
<dbReference type="GO" id="GO:0015031">
    <property type="term" value="P:protein transport"/>
    <property type="evidence" value="ECO:0007669"/>
    <property type="project" value="UniProtKB-KW"/>
</dbReference>
<keyword evidence="5 13" id="KW-0999">Mitochondrion inner membrane</keyword>
<dbReference type="Proteomes" id="UP000005220">
    <property type="component" value="Chromosome 1"/>
</dbReference>
<keyword evidence="6" id="KW-0862">Zinc</keyword>
<evidence type="ECO:0000256" key="8">
    <source>
        <dbReference type="ARBA" id="ARBA00023010"/>
    </source>
</evidence>
<sequence length="95" mass="10367">MSFFGLGGASQPQLTSEQKVKAAETELDLVTDMFNKLVDNCHKKCISTSYTDGTLTTGESTCLDRCVAKYFETNVKIGENMQKMGQNFSSAGKLP</sequence>
<dbReference type="GO" id="GO:0042721">
    <property type="term" value="C:TIM22 mitochondrial import inner membrane insertion complex"/>
    <property type="evidence" value="ECO:0007669"/>
    <property type="project" value="EnsemblFungi"/>
</dbReference>
<reference evidence="15 16" key="1">
    <citation type="journal article" date="2011" name="Proc. Natl. Acad. Sci. U.S.A.">
        <title>Evolutionary erosion of yeast sex chromosomes by mating-type switching accidents.</title>
        <authorList>
            <person name="Gordon J.L."/>
            <person name="Armisen D."/>
            <person name="Proux-Wera E."/>
            <person name="Oheigeartaigh S.S."/>
            <person name="Byrne K.P."/>
            <person name="Wolfe K.H."/>
        </authorList>
    </citation>
    <scope>NUCLEOTIDE SEQUENCE [LARGE SCALE GENOMIC DNA]</scope>
    <source>
        <strain evidence="16">ATCC 22294 / BCRC 22015 / CBS 2517 / CECT 1963 / NBRC 1671 / NRRL Y-8276</strain>
    </source>
</reference>
<name>H2AM64_KAZAF</name>
<evidence type="ECO:0000256" key="7">
    <source>
        <dbReference type="ARBA" id="ARBA00022927"/>
    </source>
</evidence>
<evidence type="ECO:0000256" key="4">
    <source>
        <dbReference type="ARBA" id="ARBA00022723"/>
    </source>
</evidence>
<dbReference type="FunCoup" id="H2AM64">
    <property type="interactions" value="733"/>
</dbReference>
<evidence type="ECO:0000256" key="12">
    <source>
        <dbReference type="ARBA" id="ARBA00023186"/>
    </source>
</evidence>
<dbReference type="eggNOG" id="KOG3480">
    <property type="taxonomic scope" value="Eukaryota"/>
</dbReference>
<dbReference type="EMBL" id="HE650821">
    <property type="protein sequence ID" value="CCF55464.1"/>
    <property type="molecule type" value="Genomic_DNA"/>
</dbReference>
<dbReference type="RefSeq" id="XP_003954599.1">
    <property type="nucleotide sequence ID" value="XM_003954550.1"/>
</dbReference>
<comment type="function">
    <text evidence="13">Mitochondrial intermembrane chaperone that participates in the import and insertion of some multi-pass transmembrane proteins into the mitochondrial inner membrane. Also required for the transfer of beta-barrel precursors from the TOM complex to the sorting and assembly machinery (SAM complex) of the outer membrane. Acts as a chaperone-like protein that protects the hydrophobic precursors from aggregation and guide them through the mitochondrial intermembrane space.</text>
</comment>
<dbReference type="GeneID" id="13886400"/>
<evidence type="ECO:0000256" key="6">
    <source>
        <dbReference type="ARBA" id="ARBA00022833"/>
    </source>
</evidence>
<dbReference type="InParanoid" id="H2AM64"/>
<keyword evidence="11 13" id="KW-1015">Disulfide bond</keyword>
<evidence type="ECO:0000256" key="2">
    <source>
        <dbReference type="ARBA" id="ARBA00006720"/>
    </source>
</evidence>
<dbReference type="Gene3D" id="1.10.287.810">
    <property type="entry name" value="Mitochondrial import inner membrane translocase subunit tim13 like domains"/>
    <property type="match status" value="1"/>
</dbReference>
<dbReference type="GO" id="GO:0042719">
    <property type="term" value="C:mitochondrial intermembrane space chaperone complex"/>
    <property type="evidence" value="ECO:0007669"/>
    <property type="project" value="EnsemblFungi"/>
</dbReference>
<proteinExistence type="inferred from homology"/>
<dbReference type="Pfam" id="PF02953">
    <property type="entry name" value="zf-Tim10_DDP"/>
    <property type="match status" value="1"/>
</dbReference>